<feature type="compositionally biased region" description="Polar residues" evidence="1">
    <location>
        <begin position="126"/>
        <end position="149"/>
    </location>
</feature>
<gene>
    <name evidence="2" type="ORF">TELCIR_02980</name>
</gene>
<protein>
    <submittedName>
        <fullName evidence="2">Uncharacterized protein</fullName>
    </submittedName>
</protein>
<name>A0A2G9UZP4_TELCI</name>
<accession>A0A2G9UZP4</accession>
<evidence type="ECO:0000313" key="2">
    <source>
        <dbReference type="EMBL" id="PIO74990.1"/>
    </source>
</evidence>
<dbReference type="Proteomes" id="UP000230423">
    <property type="component" value="Unassembled WGS sequence"/>
</dbReference>
<feature type="region of interest" description="Disordered" evidence="1">
    <location>
        <begin position="195"/>
        <end position="215"/>
    </location>
</feature>
<dbReference type="AlphaFoldDB" id="A0A2G9UZP4"/>
<feature type="region of interest" description="Disordered" evidence="1">
    <location>
        <begin position="68"/>
        <end position="149"/>
    </location>
</feature>
<evidence type="ECO:0000256" key="1">
    <source>
        <dbReference type="SAM" id="MobiDB-lite"/>
    </source>
</evidence>
<feature type="region of interest" description="Disordered" evidence="1">
    <location>
        <begin position="289"/>
        <end position="336"/>
    </location>
</feature>
<feature type="compositionally biased region" description="Low complexity" evidence="1">
    <location>
        <begin position="68"/>
        <end position="99"/>
    </location>
</feature>
<evidence type="ECO:0000313" key="3">
    <source>
        <dbReference type="Proteomes" id="UP000230423"/>
    </source>
</evidence>
<dbReference type="EMBL" id="KZ345193">
    <property type="protein sequence ID" value="PIO74990.1"/>
    <property type="molecule type" value="Genomic_DNA"/>
</dbReference>
<sequence>MINGLITDNEISVNDVIRQIWGTGKQDQSSQEQAWGNQVLLNNFANLNIRSSSTDWASTPHDSLFMSSTPSKVTSVSSNHQNTSSHQSGATFATSTSGSDWPVSSTKSMPLYARPQTRIPTIPSHPMSNSSSTASTVPRQYNSSSSQPENNMLFNQLAAQLLIQQQGVASAPVPPAQSYYPSPSYTDPAIIGMGHLSTPTTGSGGGGTSSVPQKSSYNNPYQAASNEYESLNSLLSSSFAHHQNGDFNMSHASSTYPSSPSAVRSMNASRIQSGAGAFAPPPGFGSVVSSQSTGIGGANPTVPPPSLRPYYNAQMPPPAGLPLQPSQHASFATFNK</sequence>
<feature type="compositionally biased region" description="Polar residues" evidence="1">
    <location>
        <begin position="324"/>
        <end position="336"/>
    </location>
</feature>
<keyword evidence="3" id="KW-1185">Reference proteome</keyword>
<organism evidence="2 3">
    <name type="scientific">Teladorsagia circumcincta</name>
    <name type="common">Brown stomach worm</name>
    <name type="synonym">Ostertagia circumcincta</name>
    <dbReference type="NCBI Taxonomy" id="45464"/>
    <lineage>
        <taxon>Eukaryota</taxon>
        <taxon>Metazoa</taxon>
        <taxon>Ecdysozoa</taxon>
        <taxon>Nematoda</taxon>
        <taxon>Chromadorea</taxon>
        <taxon>Rhabditida</taxon>
        <taxon>Rhabditina</taxon>
        <taxon>Rhabditomorpha</taxon>
        <taxon>Strongyloidea</taxon>
        <taxon>Trichostrongylidae</taxon>
        <taxon>Teladorsagia</taxon>
    </lineage>
</organism>
<proteinExistence type="predicted"/>
<dbReference type="OrthoDB" id="5873285at2759"/>
<reference evidence="2 3" key="1">
    <citation type="submission" date="2015-09" db="EMBL/GenBank/DDBJ databases">
        <title>Draft genome of the parasitic nematode Teladorsagia circumcincta isolate WARC Sus (inbred).</title>
        <authorList>
            <person name="Mitreva M."/>
        </authorList>
    </citation>
    <scope>NUCLEOTIDE SEQUENCE [LARGE SCALE GENOMIC DNA]</scope>
    <source>
        <strain evidence="2 3">S</strain>
    </source>
</reference>